<sequence>MQLKQQHIDIIQRYFSQQPVKRAYLFGSYAKAEADANSDVDILVDLEYKEGIGLLFIEMQLALEDLLKKKVDLVSTKALSKHIAPLIEKDKRLIYEK</sequence>
<dbReference type="AlphaFoldDB" id="A0A098S0Q7"/>
<dbReference type="STRING" id="1524460.IX84_28075"/>
<dbReference type="OrthoDB" id="798692at2"/>
<dbReference type="RefSeq" id="WP_044228949.1">
    <property type="nucleotide sequence ID" value="NZ_OZ245931.1"/>
</dbReference>
<organism evidence="2 3">
    <name type="scientific">Phaeodactylibacter xiamenensis</name>
    <dbReference type="NCBI Taxonomy" id="1524460"/>
    <lineage>
        <taxon>Bacteria</taxon>
        <taxon>Pseudomonadati</taxon>
        <taxon>Bacteroidota</taxon>
        <taxon>Saprospiria</taxon>
        <taxon>Saprospirales</taxon>
        <taxon>Haliscomenobacteraceae</taxon>
        <taxon>Phaeodactylibacter</taxon>
    </lineage>
</organism>
<dbReference type="Proteomes" id="UP000029736">
    <property type="component" value="Unassembled WGS sequence"/>
</dbReference>
<feature type="domain" description="Polymerase beta nucleotidyltransferase" evidence="1">
    <location>
        <begin position="11"/>
        <end position="97"/>
    </location>
</feature>
<protein>
    <submittedName>
        <fullName evidence="2">Nucleotidyltransferase</fullName>
    </submittedName>
</protein>
<evidence type="ECO:0000313" key="2">
    <source>
        <dbReference type="EMBL" id="KGE85358.1"/>
    </source>
</evidence>
<dbReference type="GO" id="GO:0016740">
    <property type="term" value="F:transferase activity"/>
    <property type="evidence" value="ECO:0007669"/>
    <property type="project" value="UniProtKB-KW"/>
</dbReference>
<gene>
    <name evidence="2" type="ORF">IX84_28075</name>
</gene>
<dbReference type="Pfam" id="PF18765">
    <property type="entry name" value="Polbeta"/>
    <property type="match status" value="1"/>
</dbReference>
<comment type="caution">
    <text evidence="2">The sequence shown here is derived from an EMBL/GenBank/DDBJ whole genome shotgun (WGS) entry which is preliminary data.</text>
</comment>
<dbReference type="PANTHER" id="PTHR43852:SF2">
    <property type="entry name" value="PROTEIN ADENYLYLTRANSFERASE MNTA"/>
    <property type="match status" value="1"/>
</dbReference>
<evidence type="ECO:0000313" key="3">
    <source>
        <dbReference type="Proteomes" id="UP000029736"/>
    </source>
</evidence>
<dbReference type="EMBL" id="JPOS01000090">
    <property type="protein sequence ID" value="KGE85358.1"/>
    <property type="molecule type" value="Genomic_DNA"/>
</dbReference>
<keyword evidence="3" id="KW-1185">Reference proteome</keyword>
<evidence type="ECO:0000259" key="1">
    <source>
        <dbReference type="Pfam" id="PF18765"/>
    </source>
</evidence>
<keyword evidence="2" id="KW-0808">Transferase</keyword>
<dbReference type="InterPro" id="IPR052930">
    <property type="entry name" value="TA_antitoxin_MntA"/>
</dbReference>
<dbReference type="Gene3D" id="3.30.460.10">
    <property type="entry name" value="Beta Polymerase, domain 2"/>
    <property type="match status" value="1"/>
</dbReference>
<dbReference type="PANTHER" id="PTHR43852">
    <property type="entry name" value="NUCLEOTIDYLTRANSFERASE"/>
    <property type="match status" value="1"/>
</dbReference>
<dbReference type="InterPro" id="IPR041633">
    <property type="entry name" value="Polbeta"/>
</dbReference>
<accession>A0A098S0Q7</accession>
<proteinExistence type="predicted"/>
<dbReference type="InterPro" id="IPR043519">
    <property type="entry name" value="NT_sf"/>
</dbReference>
<name>A0A098S0Q7_9BACT</name>
<reference evidence="2 3" key="1">
    <citation type="journal article" date="2014" name="Int. J. Syst. Evol. Microbiol.">
        <title>Phaeodactylibacter xiamenensis gen. nov., sp. nov., a member of the family Saprospiraceae isolated from the marine alga Phaeodactylum tricornutum.</title>
        <authorList>
            <person name="Chen Z.Jr."/>
            <person name="Lei X."/>
            <person name="Lai Q."/>
            <person name="Li Y."/>
            <person name="Zhang B."/>
            <person name="Zhang J."/>
            <person name="Zhang H."/>
            <person name="Yang L."/>
            <person name="Zheng W."/>
            <person name="Tian Y."/>
            <person name="Yu Z."/>
            <person name="Xu H.Jr."/>
            <person name="Zheng T."/>
        </authorList>
    </citation>
    <scope>NUCLEOTIDE SEQUENCE [LARGE SCALE GENOMIC DNA]</scope>
    <source>
        <strain evidence="2 3">KD52</strain>
    </source>
</reference>
<dbReference type="CDD" id="cd05403">
    <property type="entry name" value="NT_KNTase_like"/>
    <property type="match status" value="1"/>
</dbReference>
<dbReference type="SUPFAM" id="SSF81301">
    <property type="entry name" value="Nucleotidyltransferase"/>
    <property type="match status" value="1"/>
</dbReference>